<evidence type="ECO:0000313" key="3">
    <source>
        <dbReference type="EMBL" id="OBP74318.1"/>
    </source>
</evidence>
<dbReference type="GO" id="GO:0032259">
    <property type="term" value="P:methylation"/>
    <property type="evidence" value="ECO:0007669"/>
    <property type="project" value="UniProtKB-KW"/>
</dbReference>
<reference evidence="4" key="1">
    <citation type="submission" date="2016-06" db="EMBL/GenBank/DDBJ databases">
        <title>NZP2037 Pacbio-Illumina hybrid assembly.</title>
        <authorList>
            <person name="Ramsay J.P."/>
        </authorList>
    </citation>
    <scope>NUCLEOTIDE SEQUENCE [LARGE SCALE GENOMIC DNA]</scope>
    <source>
        <strain evidence="4">R7ANS::ICEMlSym2042</strain>
    </source>
</reference>
<dbReference type="GO" id="GO:0071770">
    <property type="term" value="P:DIM/DIP cell wall layer assembly"/>
    <property type="evidence" value="ECO:0007669"/>
    <property type="project" value="TreeGrafter"/>
</dbReference>
<dbReference type="GeneID" id="66682659"/>
<dbReference type="RefSeq" id="WP_010910933.1">
    <property type="nucleotide sequence ID" value="NZ_LZTH01000001.1"/>
</dbReference>
<gene>
    <name evidence="3" type="ORF">BAE39_18390</name>
</gene>
<keyword evidence="2" id="KW-0808">Transferase</keyword>
<name>A0A1A5JWY1_RHILI</name>
<dbReference type="SUPFAM" id="SSF53335">
    <property type="entry name" value="S-adenosyl-L-methionine-dependent methyltransferases"/>
    <property type="match status" value="1"/>
</dbReference>
<dbReference type="InterPro" id="IPR007072">
    <property type="entry name" value="RNMT_CmcI"/>
</dbReference>
<proteinExistence type="predicted"/>
<dbReference type="EMBL" id="LZTJ01000023">
    <property type="protein sequence ID" value="OBP74318.1"/>
    <property type="molecule type" value="Genomic_DNA"/>
</dbReference>
<dbReference type="Proteomes" id="UP000093748">
    <property type="component" value="Unassembled WGS sequence"/>
</dbReference>
<dbReference type="InterPro" id="IPR029063">
    <property type="entry name" value="SAM-dependent_MTases_sf"/>
</dbReference>
<organism evidence="3 4">
    <name type="scientific">Rhizobium loti</name>
    <name type="common">Mesorhizobium loti</name>
    <dbReference type="NCBI Taxonomy" id="381"/>
    <lineage>
        <taxon>Bacteria</taxon>
        <taxon>Pseudomonadati</taxon>
        <taxon>Pseudomonadota</taxon>
        <taxon>Alphaproteobacteria</taxon>
        <taxon>Hyphomicrobiales</taxon>
        <taxon>Phyllobacteriaceae</taxon>
        <taxon>Mesorhizobium</taxon>
    </lineage>
</organism>
<sequence length="217" mass="24359">MIERLATGSALLGAALARIQDGTMRYTYKGVPTYKNPFDLALYQMLLWQQKPRTLIEIGSKWGGSALWFADMMCSFGVDCVIHSIDITPPSISVPGVTFHRGDGRDLAATLPADLMESLPRPIFVIEDADHHCETTLAVLRFFDRWLVAGEYIAVEDGIVDDLYGPEFVARLMGGPRRAVELFLRDRGQNYEIDTGLCDHFGTNVTWNVNGYLRRVR</sequence>
<evidence type="ECO:0000256" key="2">
    <source>
        <dbReference type="ARBA" id="ARBA00022679"/>
    </source>
</evidence>
<dbReference type="PANTHER" id="PTHR40048">
    <property type="entry name" value="RHAMNOSYL O-METHYLTRANSFERASE"/>
    <property type="match status" value="1"/>
</dbReference>
<keyword evidence="1" id="KW-0489">Methyltransferase</keyword>
<dbReference type="GO" id="GO:0005886">
    <property type="term" value="C:plasma membrane"/>
    <property type="evidence" value="ECO:0007669"/>
    <property type="project" value="TreeGrafter"/>
</dbReference>
<evidence type="ECO:0000313" key="4">
    <source>
        <dbReference type="Proteomes" id="UP000093748"/>
    </source>
</evidence>
<comment type="caution">
    <text evidence="3">The sequence shown here is derived from an EMBL/GenBank/DDBJ whole genome shotgun (WGS) entry which is preliminary data.</text>
</comment>
<dbReference type="GO" id="GO:0008610">
    <property type="term" value="P:lipid biosynthetic process"/>
    <property type="evidence" value="ECO:0007669"/>
    <property type="project" value="InterPro"/>
</dbReference>
<dbReference type="Gene3D" id="3.40.50.150">
    <property type="entry name" value="Vaccinia Virus protein VP39"/>
    <property type="match status" value="1"/>
</dbReference>
<dbReference type="Pfam" id="PF04989">
    <property type="entry name" value="RMNT_CmcI"/>
    <property type="match status" value="1"/>
</dbReference>
<accession>A0A1A5JWY1</accession>
<evidence type="ECO:0000256" key="1">
    <source>
        <dbReference type="ARBA" id="ARBA00022603"/>
    </source>
</evidence>
<dbReference type="PANTHER" id="PTHR40048:SF1">
    <property type="entry name" value="RHAMNOSYL O-METHYLTRANSFERASE"/>
    <property type="match status" value="1"/>
</dbReference>
<dbReference type="AlphaFoldDB" id="A0A1A5JWY1"/>
<protein>
    <submittedName>
        <fullName evidence="3">Cephalosporin hydroxylase</fullName>
    </submittedName>
</protein>
<dbReference type="GO" id="GO:0008168">
    <property type="term" value="F:methyltransferase activity"/>
    <property type="evidence" value="ECO:0007669"/>
    <property type="project" value="UniProtKB-KW"/>
</dbReference>